<dbReference type="EMBL" id="JADBEO010000013">
    <property type="protein sequence ID" value="MDR4306508.1"/>
    <property type="molecule type" value="Genomic_DNA"/>
</dbReference>
<dbReference type="RefSeq" id="WP_309390458.1">
    <property type="nucleotide sequence ID" value="NZ_JADBEO010000013.1"/>
</dbReference>
<sequence length="263" mass="28265">MSIANVLARLVFAAAALAALASGAAAKEWKTIRIGSEGAYPPFNLIDSNRQLQGFEIDLAKAICAEEKVSCEFVAQDWEGLIPALLAGKYDAIFASMSITDERRKVIAFTDKYYTSPSLFVTARENASLQPTPEAMSGKTIGAQTGTVSARYLQEVYAPAGAEVKLYVTQDEANLDLASGRLDAILGDKFVMLNWLEKSADGGCCQVVGPDFSDPKYFGDGIGAGLRKGDADLKALLDNGLKAVRASGEYDRINAKYFPFSIY</sequence>
<dbReference type="SMART" id="SM00062">
    <property type="entry name" value="PBPb"/>
    <property type="match status" value="1"/>
</dbReference>
<dbReference type="Proteomes" id="UP001181622">
    <property type="component" value="Unassembled WGS sequence"/>
</dbReference>
<comment type="similarity">
    <text evidence="2">Belongs to the bacterial solute-binding protein 3 family.</text>
</comment>
<protein>
    <submittedName>
        <fullName evidence="8">Transporter substrate-binding domain-containing protein</fullName>
    </submittedName>
</protein>
<evidence type="ECO:0000313" key="8">
    <source>
        <dbReference type="EMBL" id="MDR4306508.1"/>
    </source>
</evidence>
<evidence type="ECO:0000256" key="4">
    <source>
        <dbReference type="ARBA" id="ARBA00022729"/>
    </source>
</evidence>
<organism evidence="8 9">
    <name type="scientific">Chelatococcus sambhunathii</name>
    <dbReference type="NCBI Taxonomy" id="363953"/>
    <lineage>
        <taxon>Bacteria</taxon>
        <taxon>Pseudomonadati</taxon>
        <taxon>Pseudomonadota</taxon>
        <taxon>Alphaproteobacteria</taxon>
        <taxon>Hyphomicrobiales</taxon>
        <taxon>Chelatococcaceae</taxon>
        <taxon>Chelatococcus</taxon>
    </lineage>
</organism>
<dbReference type="InterPro" id="IPR001638">
    <property type="entry name" value="Solute-binding_3/MltF_N"/>
</dbReference>
<feature type="chain" id="PRO_5046235204" evidence="6">
    <location>
        <begin position="27"/>
        <end position="263"/>
    </location>
</feature>
<evidence type="ECO:0000256" key="5">
    <source>
        <dbReference type="ARBA" id="ARBA00022764"/>
    </source>
</evidence>
<dbReference type="SUPFAM" id="SSF53850">
    <property type="entry name" value="Periplasmic binding protein-like II"/>
    <property type="match status" value="1"/>
</dbReference>
<feature type="domain" description="Solute-binding protein family 3/N-terminal" evidence="7">
    <location>
        <begin position="31"/>
        <end position="261"/>
    </location>
</feature>
<evidence type="ECO:0000313" key="9">
    <source>
        <dbReference type="Proteomes" id="UP001181622"/>
    </source>
</evidence>
<comment type="caution">
    <text evidence="8">The sequence shown here is derived from an EMBL/GenBank/DDBJ whole genome shotgun (WGS) entry which is preliminary data.</text>
</comment>
<evidence type="ECO:0000256" key="2">
    <source>
        <dbReference type="ARBA" id="ARBA00010333"/>
    </source>
</evidence>
<dbReference type="InterPro" id="IPR005768">
    <property type="entry name" value="Lys_Arg_Orn-bd"/>
</dbReference>
<comment type="subcellular location">
    <subcellularLocation>
        <location evidence="1">Periplasm</location>
    </subcellularLocation>
</comment>
<keyword evidence="4 6" id="KW-0732">Signal</keyword>
<gene>
    <name evidence="8" type="ORF">IHQ68_07750</name>
</gene>
<evidence type="ECO:0000259" key="7">
    <source>
        <dbReference type="SMART" id="SM00062"/>
    </source>
</evidence>
<dbReference type="Gene3D" id="3.40.190.10">
    <property type="entry name" value="Periplasmic binding protein-like II"/>
    <property type="match status" value="2"/>
</dbReference>
<dbReference type="Pfam" id="PF00497">
    <property type="entry name" value="SBP_bac_3"/>
    <property type="match status" value="1"/>
</dbReference>
<dbReference type="PANTHER" id="PTHR35936">
    <property type="entry name" value="MEMBRANE-BOUND LYTIC MUREIN TRANSGLYCOSYLASE F"/>
    <property type="match status" value="1"/>
</dbReference>
<accession>A0ABU1DEP5</accession>
<evidence type="ECO:0000256" key="6">
    <source>
        <dbReference type="SAM" id="SignalP"/>
    </source>
</evidence>
<dbReference type="PANTHER" id="PTHR35936:SF17">
    <property type="entry name" value="ARGININE-BINDING EXTRACELLULAR PROTEIN ARTP"/>
    <property type="match status" value="1"/>
</dbReference>
<evidence type="ECO:0000256" key="1">
    <source>
        <dbReference type="ARBA" id="ARBA00004418"/>
    </source>
</evidence>
<name>A0ABU1DEP5_9HYPH</name>
<proteinExistence type="inferred from homology"/>
<feature type="signal peptide" evidence="6">
    <location>
        <begin position="1"/>
        <end position="26"/>
    </location>
</feature>
<keyword evidence="5" id="KW-0574">Periplasm</keyword>
<reference evidence="8" key="1">
    <citation type="submission" date="2020-10" db="EMBL/GenBank/DDBJ databases">
        <authorList>
            <person name="Abbas A."/>
            <person name="Razzaq R."/>
            <person name="Waqas M."/>
            <person name="Abbas N."/>
            <person name="Nielsen T.K."/>
            <person name="Hansen L.H."/>
            <person name="Hussain S."/>
            <person name="Shahid M."/>
        </authorList>
    </citation>
    <scope>NUCLEOTIDE SEQUENCE</scope>
    <source>
        <strain evidence="8">S14</strain>
    </source>
</reference>
<evidence type="ECO:0000256" key="3">
    <source>
        <dbReference type="ARBA" id="ARBA00022448"/>
    </source>
</evidence>
<dbReference type="NCBIfam" id="TIGR01096">
    <property type="entry name" value="3A0103s03R"/>
    <property type="match status" value="1"/>
</dbReference>
<keyword evidence="9" id="KW-1185">Reference proteome</keyword>
<keyword evidence="3" id="KW-0813">Transport</keyword>